<keyword evidence="4" id="KW-0997">Cell inner membrane</keyword>
<feature type="transmembrane region" description="Helical" evidence="11">
    <location>
        <begin position="77"/>
        <end position="98"/>
    </location>
</feature>
<dbReference type="NCBIfam" id="TIGR04060">
    <property type="entry name" value="formate_focA"/>
    <property type="match status" value="1"/>
</dbReference>
<feature type="transmembrane region" description="Helical" evidence="11">
    <location>
        <begin position="118"/>
        <end position="140"/>
    </location>
</feature>
<evidence type="ECO:0000256" key="11">
    <source>
        <dbReference type="SAM" id="Phobius"/>
    </source>
</evidence>
<sequence length="283" mass="30457">MQTGNSPQSGVVPPSEIARLAEDAAVGKTKKHPEVTFVLAILAGIFVSLAGMFYTVVTTGSGDMPYGMVKLIGGLSFSMGLMMVVLCGAELFTSNTLLLMGRATRRINIGQITKNWSLVYFGNMAGSFFLVAMLMAVGQFKGAGGEVGINYMYIANGKLGHTFVQALLLGVLCNLVVCLTYWMTLSSRDAMGKMFACMLPVACFLSAGFEHSVANMFLLPMGYFIKSVATPEFWANTGYTAEYFSNINLYNMVVMNLIPATIGNILGGGVMVGLSNWFVHLRD</sequence>
<evidence type="ECO:0000256" key="2">
    <source>
        <dbReference type="ARBA" id="ARBA00022448"/>
    </source>
</evidence>
<evidence type="ECO:0000256" key="10">
    <source>
        <dbReference type="NCBIfam" id="TIGR04060"/>
    </source>
</evidence>
<feature type="transmembrane region" description="Helical" evidence="11">
    <location>
        <begin position="257"/>
        <end position="279"/>
    </location>
</feature>
<proteinExistence type="inferred from homology"/>
<keyword evidence="2" id="KW-0813">Transport</keyword>
<dbReference type="PANTHER" id="PTHR30520:SF10">
    <property type="entry name" value="FORMATE CHANNEL FOCA-RELATED"/>
    <property type="match status" value="1"/>
</dbReference>
<dbReference type="GO" id="GO:0015499">
    <property type="term" value="F:formate transmembrane transporter activity"/>
    <property type="evidence" value="ECO:0007669"/>
    <property type="project" value="UniProtKB-UniRule"/>
</dbReference>
<name>A0A081N9M1_9GAMM</name>
<evidence type="ECO:0000256" key="9">
    <source>
        <dbReference type="ARBA" id="ARBA00049660"/>
    </source>
</evidence>
<keyword evidence="3" id="KW-1003">Cell membrane</keyword>
<organism evidence="12 13">
    <name type="scientific">Endozoicomonas montiporae</name>
    <dbReference type="NCBI Taxonomy" id="1027273"/>
    <lineage>
        <taxon>Bacteria</taxon>
        <taxon>Pseudomonadati</taxon>
        <taxon>Pseudomonadota</taxon>
        <taxon>Gammaproteobacteria</taxon>
        <taxon>Oceanospirillales</taxon>
        <taxon>Endozoicomonadaceae</taxon>
        <taxon>Endozoicomonas</taxon>
    </lineage>
</organism>
<dbReference type="InterPro" id="IPR023999">
    <property type="entry name" value="Formate_transptr_FocA"/>
</dbReference>
<protein>
    <recommendedName>
        <fullName evidence="10">Formate transporter FocA</fullName>
    </recommendedName>
</protein>
<evidence type="ECO:0000256" key="5">
    <source>
        <dbReference type="ARBA" id="ARBA00022692"/>
    </source>
</evidence>
<comment type="catalytic activity">
    <reaction evidence="8">
        <text>formate(in) = formate(out)</text>
        <dbReference type="Rhea" id="RHEA:29679"/>
        <dbReference type="ChEBI" id="CHEBI:15740"/>
    </reaction>
</comment>
<keyword evidence="6 11" id="KW-1133">Transmembrane helix</keyword>
<dbReference type="EMBL" id="JOKG01000001">
    <property type="protein sequence ID" value="KEQ15144.1"/>
    <property type="molecule type" value="Genomic_DNA"/>
</dbReference>
<feature type="transmembrane region" description="Helical" evidence="11">
    <location>
        <begin position="37"/>
        <end position="57"/>
    </location>
</feature>
<dbReference type="InterPro" id="IPR024002">
    <property type="entry name" value="For/NO2_transpt_CS"/>
</dbReference>
<dbReference type="Proteomes" id="UP000028006">
    <property type="component" value="Unassembled WGS sequence"/>
</dbReference>
<accession>A0A081N9M1</accession>
<dbReference type="PROSITE" id="PS01005">
    <property type="entry name" value="FORMATE_NITRITE_TP_1"/>
    <property type="match status" value="1"/>
</dbReference>
<dbReference type="InterPro" id="IPR000292">
    <property type="entry name" value="For/NO2_transpt"/>
</dbReference>
<dbReference type="PANTHER" id="PTHR30520">
    <property type="entry name" value="FORMATE TRANSPORTER-RELATED"/>
    <property type="match status" value="1"/>
</dbReference>
<feature type="transmembrane region" description="Helical" evidence="11">
    <location>
        <begin position="160"/>
        <end position="182"/>
    </location>
</feature>
<evidence type="ECO:0000313" key="13">
    <source>
        <dbReference type="Proteomes" id="UP000028006"/>
    </source>
</evidence>
<keyword evidence="7 11" id="KW-0472">Membrane</keyword>
<dbReference type="GO" id="GO:0005886">
    <property type="term" value="C:plasma membrane"/>
    <property type="evidence" value="ECO:0007669"/>
    <property type="project" value="UniProtKB-SubCell"/>
</dbReference>
<reference evidence="12 13" key="1">
    <citation type="submission" date="2014-06" db="EMBL/GenBank/DDBJ databases">
        <title>Whole Genome Sequences of Three Symbiotic Endozoicomonas Bacteria.</title>
        <authorList>
            <person name="Neave M.J."/>
            <person name="Apprill A."/>
            <person name="Voolstra C.R."/>
        </authorList>
    </citation>
    <scope>NUCLEOTIDE SEQUENCE [LARGE SCALE GENOMIC DNA]</scope>
    <source>
        <strain evidence="12 13">LMG 24815</strain>
    </source>
</reference>
<feature type="transmembrane region" description="Helical" evidence="11">
    <location>
        <begin position="194"/>
        <end position="214"/>
    </location>
</feature>
<dbReference type="eggNOG" id="COG2116">
    <property type="taxonomic scope" value="Bacteria"/>
</dbReference>
<evidence type="ECO:0000256" key="1">
    <source>
        <dbReference type="ARBA" id="ARBA00004429"/>
    </source>
</evidence>
<dbReference type="Gene3D" id="1.20.1080.10">
    <property type="entry name" value="Glycerol uptake facilitator protein"/>
    <property type="match status" value="1"/>
</dbReference>
<dbReference type="Pfam" id="PF01226">
    <property type="entry name" value="Form_Nir_trans"/>
    <property type="match status" value="1"/>
</dbReference>
<gene>
    <name evidence="12" type="ORF">GZ77_00095</name>
</gene>
<evidence type="ECO:0000256" key="8">
    <source>
        <dbReference type="ARBA" id="ARBA00035914"/>
    </source>
</evidence>
<dbReference type="AlphaFoldDB" id="A0A081N9M1"/>
<evidence type="ECO:0000256" key="4">
    <source>
        <dbReference type="ARBA" id="ARBA00022519"/>
    </source>
</evidence>
<dbReference type="InterPro" id="IPR023271">
    <property type="entry name" value="Aquaporin-like"/>
</dbReference>
<dbReference type="NCBIfam" id="TIGR00790">
    <property type="entry name" value="fnt"/>
    <property type="match status" value="1"/>
</dbReference>
<keyword evidence="13" id="KW-1185">Reference proteome</keyword>
<evidence type="ECO:0000256" key="7">
    <source>
        <dbReference type="ARBA" id="ARBA00023136"/>
    </source>
</evidence>
<evidence type="ECO:0000256" key="3">
    <source>
        <dbReference type="ARBA" id="ARBA00022475"/>
    </source>
</evidence>
<dbReference type="RefSeq" id="WP_034872276.1">
    <property type="nucleotide sequence ID" value="NZ_JOKG01000001.1"/>
</dbReference>
<evidence type="ECO:0000313" key="12">
    <source>
        <dbReference type="EMBL" id="KEQ15144.1"/>
    </source>
</evidence>
<comment type="similarity">
    <text evidence="9">Belongs to the FNT transporter (TC 1.A.16) family.</text>
</comment>
<comment type="subcellular location">
    <subcellularLocation>
        <location evidence="1">Cell inner membrane</location>
        <topology evidence="1">Multi-pass membrane protein</topology>
    </subcellularLocation>
</comment>
<evidence type="ECO:0000256" key="6">
    <source>
        <dbReference type="ARBA" id="ARBA00022989"/>
    </source>
</evidence>
<comment type="caution">
    <text evidence="12">The sequence shown here is derived from an EMBL/GenBank/DDBJ whole genome shotgun (WGS) entry which is preliminary data.</text>
</comment>
<keyword evidence="5 11" id="KW-0812">Transmembrane</keyword>